<keyword evidence="3" id="KW-0119">Carbohydrate metabolism</keyword>
<proteinExistence type="inferred from homology"/>
<evidence type="ECO:0000256" key="3">
    <source>
        <dbReference type="ARBA" id="ARBA00022629"/>
    </source>
</evidence>
<name>A0ABT4QGR6_9BACL</name>
<comment type="similarity">
    <text evidence="2">Belongs to the ROK (NagC/XylR) family.</text>
</comment>
<dbReference type="RefSeq" id="WP_269884589.1">
    <property type="nucleotide sequence ID" value="NZ_JAQAGZ010000021.1"/>
</dbReference>
<dbReference type="InterPro" id="IPR043129">
    <property type="entry name" value="ATPase_NBD"/>
</dbReference>
<dbReference type="PANTHER" id="PTHR18964:SF149">
    <property type="entry name" value="BIFUNCTIONAL UDP-N-ACETYLGLUCOSAMINE 2-EPIMERASE_N-ACETYLMANNOSAMINE KINASE"/>
    <property type="match status" value="1"/>
</dbReference>
<dbReference type="PANTHER" id="PTHR18964">
    <property type="entry name" value="ROK (REPRESSOR, ORF, KINASE) FAMILY"/>
    <property type="match status" value="1"/>
</dbReference>
<sequence>MYKLSSPKLMKNINEQRVLNLIFHEEPIYRVEIAEKTGLTQQTITNIVSRLLKDQIVLEGNPAASTGGRKPIPLRINRSGMYAVGVELTVKRIRVVCVDFNQELVRQYEQDIEFYTDGNHTLQVLVEGIEELLNDPLLRSRTKGIGISVPGLIDSSKGLVHSAPGLHWNQLKLADALEERFGLPAAIENDVNVIAEYENAYGLLAASENNITIYFDYGIGGAIVVRKEISTGSHRVAGEFGHTKAFFGDKAVRCHCGGMGCLTTKASIGGMEKTLGIPLVEIERLLRDGDAAIVSYLNEMAETIGGGLANIVTFFNPDHLLLTGKLMQTLGFYMVPLIEQELRRVVPKFCEGVQIVSIMHAPDRAKSAASLAINHMFQTVERRHLIFPEVRNR</sequence>
<dbReference type="SUPFAM" id="SSF53067">
    <property type="entry name" value="Actin-like ATPase domain"/>
    <property type="match status" value="1"/>
</dbReference>
<protein>
    <submittedName>
        <fullName evidence="4">ROK family transcriptional regulator</fullName>
    </submittedName>
</protein>
<dbReference type="Pfam" id="PF00480">
    <property type="entry name" value="ROK"/>
    <property type="match status" value="1"/>
</dbReference>
<gene>
    <name evidence="4" type="ORF">O9H85_27370</name>
</gene>
<accession>A0ABT4QGR6</accession>
<dbReference type="Gene3D" id="3.30.420.40">
    <property type="match status" value="2"/>
</dbReference>
<evidence type="ECO:0000256" key="2">
    <source>
        <dbReference type="ARBA" id="ARBA00006479"/>
    </source>
</evidence>
<keyword evidence="5" id="KW-1185">Reference proteome</keyword>
<dbReference type="Proteomes" id="UP001527882">
    <property type="component" value="Unassembled WGS sequence"/>
</dbReference>
<dbReference type="Gene3D" id="1.10.10.10">
    <property type="entry name" value="Winged helix-like DNA-binding domain superfamily/Winged helix DNA-binding domain"/>
    <property type="match status" value="1"/>
</dbReference>
<evidence type="ECO:0000256" key="1">
    <source>
        <dbReference type="ARBA" id="ARBA00002486"/>
    </source>
</evidence>
<reference evidence="4 5" key="1">
    <citation type="submission" date="2022-12" db="EMBL/GenBank/DDBJ databases">
        <title>Draft genome sequence of Paenibacillus sp. dW9.</title>
        <authorList>
            <person name="Choi E.-W."/>
            <person name="Kim D.-U."/>
        </authorList>
    </citation>
    <scope>NUCLEOTIDE SEQUENCE [LARGE SCALE GENOMIC DNA]</scope>
    <source>
        <strain evidence="5">dW9</strain>
    </source>
</reference>
<dbReference type="EMBL" id="JAQAGZ010000021">
    <property type="protein sequence ID" value="MCZ8516056.1"/>
    <property type="molecule type" value="Genomic_DNA"/>
</dbReference>
<dbReference type="SUPFAM" id="SSF46785">
    <property type="entry name" value="Winged helix' DNA-binding domain"/>
    <property type="match status" value="1"/>
</dbReference>
<dbReference type="Pfam" id="PF13412">
    <property type="entry name" value="HTH_24"/>
    <property type="match status" value="1"/>
</dbReference>
<dbReference type="InterPro" id="IPR036388">
    <property type="entry name" value="WH-like_DNA-bd_sf"/>
</dbReference>
<evidence type="ECO:0000313" key="5">
    <source>
        <dbReference type="Proteomes" id="UP001527882"/>
    </source>
</evidence>
<evidence type="ECO:0000313" key="4">
    <source>
        <dbReference type="EMBL" id="MCZ8516056.1"/>
    </source>
</evidence>
<comment type="function">
    <text evidence="1">Transcriptional repressor of xylose-utilizing enzymes.</text>
</comment>
<keyword evidence="3" id="KW-0859">Xylose metabolism</keyword>
<dbReference type="InterPro" id="IPR036390">
    <property type="entry name" value="WH_DNA-bd_sf"/>
</dbReference>
<organism evidence="4 5">
    <name type="scientific">Paenibacillus gyeongsangnamensis</name>
    <dbReference type="NCBI Taxonomy" id="3388067"/>
    <lineage>
        <taxon>Bacteria</taxon>
        <taxon>Bacillati</taxon>
        <taxon>Bacillota</taxon>
        <taxon>Bacilli</taxon>
        <taxon>Bacillales</taxon>
        <taxon>Paenibacillaceae</taxon>
        <taxon>Paenibacillus</taxon>
    </lineage>
</organism>
<comment type="caution">
    <text evidence="4">The sequence shown here is derived from an EMBL/GenBank/DDBJ whole genome shotgun (WGS) entry which is preliminary data.</text>
</comment>
<dbReference type="InterPro" id="IPR000600">
    <property type="entry name" value="ROK"/>
</dbReference>